<proteinExistence type="predicted"/>
<dbReference type="EMBL" id="CAJVPT010019443">
    <property type="protein sequence ID" value="CAG8641159.1"/>
    <property type="molecule type" value="Genomic_DNA"/>
</dbReference>
<comment type="caution">
    <text evidence="1">The sequence shown here is derived from an EMBL/GenBank/DDBJ whole genome shotgun (WGS) entry which is preliminary data.</text>
</comment>
<name>A0ACA9N985_9GLOM</name>
<evidence type="ECO:0000313" key="2">
    <source>
        <dbReference type="Proteomes" id="UP000789525"/>
    </source>
</evidence>
<organism evidence="1 2">
    <name type="scientific">Acaulospora colombiana</name>
    <dbReference type="NCBI Taxonomy" id="27376"/>
    <lineage>
        <taxon>Eukaryota</taxon>
        <taxon>Fungi</taxon>
        <taxon>Fungi incertae sedis</taxon>
        <taxon>Mucoromycota</taxon>
        <taxon>Glomeromycotina</taxon>
        <taxon>Glomeromycetes</taxon>
        <taxon>Diversisporales</taxon>
        <taxon>Acaulosporaceae</taxon>
        <taxon>Acaulospora</taxon>
    </lineage>
</organism>
<protein>
    <submittedName>
        <fullName evidence="1">3459_t:CDS:1</fullName>
    </submittedName>
</protein>
<dbReference type="Proteomes" id="UP000789525">
    <property type="component" value="Unassembled WGS sequence"/>
</dbReference>
<accession>A0ACA9N985</accession>
<keyword evidence="2" id="KW-1185">Reference proteome</keyword>
<gene>
    <name evidence="1" type="ORF">ACOLOM_LOCUS7943</name>
</gene>
<evidence type="ECO:0000313" key="1">
    <source>
        <dbReference type="EMBL" id="CAG8641159.1"/>
    </source>
</evidence>
<feature type="non-terminal residue" evidence="1">
    <location>
        <position position="109"/>
    </location>
</feature>
<reference evidence="1" key="1">
    <citation type="submission" date="2021-06" db="EMBL/GenBank/DDBJ databases">
        <authorList>
            <person name="Kallberg Y."/>
            <person name="Tangrot J."/>
            <person name="Rosling A."/>
        </authorList>
    </citation>
    <scope>NUCLEOTIDE SEQUENCE</scope>
    <source>
        <strain evidence="1">CL356</strain>
    </source>
</reference>
<sequence>MSYQNPATFSPYTLPPDEQKAKTNRNSTRYTPVPSASTTASSSANPFAGVYRTTEQLPDGQIRVNKYETSLSIRVDIEAAMTYCLGCITGVLFLIVEQKNDYVRFHAWQ</sequence>